<accession>A0A1I7RXG8</accession>
<name>A0A1I7RXG8_BURXY</name>
<dbReference type="Proteomes" id="UP000659654">
    <property type="component" value="Unassembled WGS sequence"/>
</dbReference>
<evidence type="ECO:0000256" key="1">
    <source>
        <dbReference type="SAM" id="MobiDB-lite"/>
    </source>
</evidence>
<proteinExistence type="predicted"/>
<dbReference type="Proteomes" id="UP000582659">
    <property type="component" value="Unassembled WGS sequence"/>
</dbReference>
<evidence type="ECO:0000313" key="2">
    <source>
        <dbReference type="EMBL" id="CAD5233026.1"/>
    </source>
</evidence>
<reference evidence="2" key="2">
    <citation type="submission" date="2020-09" db="EMBL/GenBank/DDBJ databases">
        <authorList>
            <person name="Kikuchi T."/>
        </authorList>
    </citation>
    <scope>NUCLEOTIDE SEQUENCE</scope>
    <source>
        <strain evidence="2">Ka4C1</strain>
    </source>
</reference>
<gene>
    <name evidence="2" type="ORF">BXYJ_LOCUS13117</name>
</gene>
<feature type="region of interest" description="Disordered" evidence="1">
    <location>
        <begin position="176"/>
        <end position="217"/>
    </location>
</feature>
<protein>
    <submittedName>
        <fullName evidence="2">(pine wood nematode) hypothetical protein</fullName>
    </submittedName>
</protein>
<evidence type="ECO:0000313" key="4">
    <source>
        <dbReference type="Proteomes" id="UP000659654"/>
    </source>
</evidence>
<reference evidence="5" key="1">
    <citation type="submission" date="2016-11" db="UniProtKB">
        <authorList>
            <consortium name="WormBaseParasite"/>
        </authorList>
    </citation>
    <scope>IDENTIFICATION</scope>
</reference>
<dbReference type="OrthoDB" id="10639223at2759"/>
<dbReference type="Proteomes" id="UP000095284">
    <property type="component" value="Unplaced"/>
</dbReference>
<organism evidence="3 5">
    <name type="scientific">Bursaphelenchus xylophilus</name>
    <name type="common">Pinewood nematode worm</name>
    <name type="synonym">Aphelenchoides xylophilus</name>
    <dbReference type="NCBI Taxonomy" id="6326"/>
    <lineage>
        <taxon>Eukaryota</taxon>
        <taxon>Metazoa</taxon>
        <taxon>Ecdysozoa</taxon>
        <taxon>Nematoda</taxon>
        <taxon>Chromadorea</taxon>
        <taxon>Rhabditida</taxon>
        <taxon>Tylenchina</taxon>
        <taxon>Tylenchomorpha</taxon>
        <taxon>Aphelenchoidea</taxon>
        <taxon>Aphelenchoididae</taxon>
        <taxon>Bursaphelenchus</taxon>
    </lineage>
</organism>
<dbReference type="EMBL" id="CAJFDI010000005">
    <property type="protein sequence ID" value="CAD5233026.1"/>
    <property type="molecule type" value="Genomic_DNA"/>
</dbReference>
<sequence>MDSWRLEISHHALQRLVAAEDLAWSQNCLKTRVIGFNPVFRGPAAYCEKNMQCVVLFLLLAALVFLIDAQQYPAPENVRQQLQSYYSAPQAAFGYNRPRNAVLEEVNRAYPQYSSKRLLRFLVDKYKRDLASTEGVGLIESGSIAEGYAPPQQRFGGAGFAVPDSVTTVQPEGAVRAAASSERVAPAADNAQPLAGPRTEPHQPSNLTSPTNQAPVPVYRNPEPVPVVMPTLNEQQVTVPQQYPIQAVPVAIPVPVAPQAGYIVPVDVPATNPVAAFFAARYGGFDI</sequence>
<dbReference type="AlphaFoldDB" id="A0A1I7RXG8"/>
<feature type="compositionally biased region" description="Low complexity" evidence="1">
    <location>
        <begin position="176"/>
        <end position="188"/>
    </location>
</feature>
<keyword evidence="4" id="KW-1185">Reference proteome</keyword>
<evidence type="ECO:0000313" key="3">
    <source>
        <dbReference type="Proteomes" id="UP000095284"/>
    </source>
</evidence>
<evidence type="ECO:0000313" key="5">
    <source>
        <dbReference type="WBParaSite" id="BXY_0543400.1"/>
    </source>
</evidence>
<dbReference type="WBParaSite" id="BXY_0543400.1">
    <property type="protein sequence ID" value="BXY_0543400.1"/>
    <property type="gene ID" value="BXY_0543400"/>
</dbReference>
<feature type="compositionally biased region" description="Polar residues" evidence="1">
    <location>
        <begin position="202"/>
        <end position="214"/>
    </location>
</feature>
<dbReference type="EMBL" id="CAJFCV020000005">
    <property type="protein sequence ID" value="CAG9126404.1"/>
    <property type="molecule type" value="Genomic_DNA"/>
</dbReference>